<evidence type="ECO:0000256" key="1">
    <source>
        <dbReference type="SAM" id="Phobius"/>
    </source>
</evidence>
<gene>
    <name evidence="2" type="ordered locus">Htur_4772</name>
</gene>
<keyword evidence="2" id="KW-0614">Plasmid</keyword>
<geneLocation type="plasmid" evidence="2 3">
    <name>pHTUR02</name>
</geneLocation>
<accession>D2S2E7</accession>
<organism evidence="2 3">
    <name type="scientific">Haloterrigena turkmenica (strain ATCC 51198 / DSM 5511 / JCM 9101 / NCIMB 13204 / VKM B-1734 / 4k)</name>
    <name type="common">Halococcus turkmenicus</name>
    <dbReference type="NCBI Taxonomy" id="543526"/>
    <lineage>
        <taxon>Archaea</taxon>
        <taxon>Methanobacteriati</taxon>
        <taxon>Methanobacteriota</taxon>
        <taxon>Stenosarchaea group</taxon>
        <taxon>Halobacteria</taxon>
        <taxon>Halobacteriales</taxon>
        <taxon>Natrialbaceae</taxon>
        <taxon>Haloterrigena</taxon>
    </lineage>
</organism>
<keyword evidence="1" id="KW-0812">Transmembrane</keyword>
<proteinExistence type="predicted"/>
<protein>
    <submittedName>
        <fullName evidence="2">Uncharacterized protein</fullName>
    </submittedName>
</protein>
<keyword evidence="1" id="KW-0472">Membrane</keyword>
<dbReference type="HOGENOM" id="CLU_1891369_0_0_2"/>
<name>D2S2E7_HALTV</name>
<keyword evidence="1" id="KW-1133">Transmembrane helix</keyword>
<evidence type="ECO:0000313" key="2">
    <source>
        <dbReference type="EMBL" id="ADB63544.1"/>
    </source>
</evidence>
<feature type="transmembrane region" description="Helical" evidence="1">
    <location>
        <begin position="12"/>
        <end position="32"/>
    </location>
</feature>
<keyword evidence="3" id="KW-1185">Reference proteome</keyword>
<dbReference type="KEGG" id="htu:Htur_4772"/>
<reference evidence="2 3" key="1">
    <citation type="journal article" date="2010" name="Stand. Genomic Sci.">
        <title>Complete genome sequence of Haloterrigena turkmenica type strain (4k).</title>
        <authorList>
            <person name="Saunders E."/>
            <person name="Tindall B.J."/>
            <person name="Fahnrich R."/>
            <person name="Lapidus A."/>
            <person name="Copeland A."/>
            <person name="Del Rio T.G."/>
            <person name="Lucas S."/>
            <person name="Chen F."/>
            <person name="Tice H."/>
            <person name="Cheng J.F."/>
            <person name="Han C."/>
            <person name="Detter J.C."/>
            <person name="Bruce D."/>
            <person name="Goodwin L."/>
            <person name="Chain P."/>
            <person name="Pitluck S."/>
            <person name="Pati A."/>
            <person name="Ivanova N."/>
            <person name="Mavromatis K."/>
            <person name="Chen A."/>
            <person name="Palaniappan K."/>
            <person name="Land M."/>
            <person name="Hauser L."/>
            <person name="Chang Y.J."/>
            <person name="Jeffries C.D."/>
            <person name="Brettin T."/>
            <person name="Rohde M."/>
            <person name="Goker M."/>
            <person name="Bristow J."/>
            <person name="Eisen J.A."/>
            <person name="Markowitz V."/>
            <person name="Hugenholtz P."/>
            <person name="Klenk H.P."/>
            <person name="Kyrpides N.C."/>
        </authorList>
    </citation>
    <scope>NUCLEOTIDE SEQUENCE [LARGE SCALE GENOMIC DNA]</scope>
    <source>
        <strain evidence="3">ATCC 51198 / DSM 5511 / JCM 9101 / NCIMB 13204 / VKM B-1734 / 4k</strain>
    </source>
</reference>
<dbReference type="AlphaFoldDB" id="D2S2E7"/>
<dbReference type="Proteomes" id="UP000001903">
    <property type="component" value="Plasmid pHTUR02"/>
</dbReference>
<evidence type="ECO:0000313" key="3">
    <source>
        <dbReference type="Proteomes" id="UP000001903"/>
    </source>
</evidence>
<dbReference type="EMBL" id="CP001862">
    <property type="protein sequence ID" value="ADB63544.1"/>
    <property type="molecule type" value="Genomic_DNA"/>
</dbReference>
<sequence>MPFLLPLLELFWLTYLFFLFLFRECLLNLAVGDSNAAVLAKRPEEPIAEHSSSWRWWKTLGVRLNVPVRIRCSLDRARQERGWTVAQQELAEVSNTSSNTIRSYRGILVKLLKEQLVVTPEEWPEHALLHRCKL</sequence>